<dbReference type="InterPro" id="IPR013230">
    <property type="entry name" value="Peptidase_M15A_C"/>
</dbReference>
<dbReference type="InterPro" id="IPR009045">
    <property type="entry name" value="Zn_M74/Hedgehog-like"/>
</dbReference>
<proteinExistence type="predicted"/>
<dbReference type="EMBL" id="OM869578">
    <property type="protein sequence ID" value="UPW41341.1"/>
    <property type="molecule type" value="Genomic_DNA"/>
</dbReference>
<name>A0A976N1H7_9VIRU</name>
<dbReference type="SUPFAM" id="SSF55166">
    <property type="entry name" value="Hedgehog/DD-peptidase"/>
    <property type="match status" value="1"/>
</dbReference>
<evidence type="ECO:0000259" key="1">
    <source>
        <dbReference type="Pfam" id="PF08291"/>
    </source>
</evidence>
<organism evidence="2">
    <name type="scientific">Sigmofec virus UA08Rod_4043</name>
    <dbReference type="NCBI Taxonomy" id="2929393"/>
    <lineage>
        <taxon>Viruses</taxon>
        <taxon>Monodnaviria</taxon>
        <taxon>Sangervirae</taxon>
        <taxon>Phixviricota</taxon>
        <taxon>Malgrandaviricetes</taxon>
        <taxon>Petitvirales</taxon>
        <taxon>Microviridae</taxon>
    </lineage>
</organism>
<feature type="domain" description="Peptidase M15A C-terminal" evidence="1">
    <location>
        <begin position="16"/>
        <end position="113"/>
    </location>
</feature>
<sequence length="144" mass="16197">MANPLTYCTENFTIKEFLRTSTGFYNIPEDDIIFENLKHIMSELQYCRSRIGVPIRVNSGYRSTAVNAAVGGSPTSMHLLGLAADVRCSRPLDTLKLLVTMLTSTDYHQIGIYYCPDGSINRIHFSSYADSNLNTEKSVYYHLA</sequence>
<dbReference type="Gene3D" id="3.30.1380.10">
    <property type="match status" value="1"/>
</dbReference>
<protein>
    <submittedName>
        <fullName evidence="2">Peptidase</fullName>
    </submittedName>
</protein>
<reference evidence="2" key="1">
    <citation type="submission" date="2022-02" db="EMBL/GenBank/DDBJ databases">
        <title>Towards deciphering the DNA virus diversity associated with rodent species in the families Cricetidae and Heteromyidae.</title>
        <authorList>
            <person name="Lund M."/>
            <person name="Larsen B.B."/>
            <person name="Gryseels S."/>
            <person name="Kraberger S."/>
            <person name="Rowsey D.M."/>
            <person name="Steger L."/>
            <person name="Yule K.M."/>
            <person name="Upham N.S."/>
            <person name="Worobey M."/>
            <person name="Van Doorslaer K."/>
            <person name="Varsani A."/>
        </authorList>
    </citation>
    <scope>NUCLEOTIDE SEQUENCE</scope>
    <source>
        <strain evidence="2">UA08Rod_4043</strain>
    </source>
</reference>
<accession>A0A976N1H7</accession>
<evidence type="ECO:0000313" key="2">
    <source>
        <dbReference type="EMBL" id="UPW41341.1"/>
    </source>
</evidence>
<dbReference type="Pfam" id="PF08291">
    <property type="entry name" value="Peptidase_M15_3"/>
    <property type="match status" value="1"/>
</dbReference>